<feature type="region of interest" description="Disordered" evidence="1">
    <location>
        <begin position="202"/>
        <end position="225"/>
    </location>
</feature>
<dbReference type="PANTHER" id="PTHR46409">
    <property type="entry name" value="HTH PSQ-TYPE DOMAIN-CONTAINING PROTEIN"/>
    <property type="match status" value="1"/>
</dbReference>
<sequence>MERPRNAWKCPLFGDSCDVEDNILPTYQDIMKFYEWTRHKIKYENETKKEPTYKEIETIVISRIENIWIKASIPIVERKRIKAMLNTYHSKCKNLLKFHPKIPDKKLVEFRRSSKALFDIATCKCKDIKNCICPRIKKIPVRKQNFLNDQRTSRKMVIGSIDIDTTNQLRNNMKRKLARQKLQCNSQIEIIEKLNISISSTSSEYDSEGDNKLQKQSQPPKTVSKPKSTIKIDYALLSKTCDRYRVSDRAGAAIASAVLHNANCDSSEVIDKNKLRRKRKKKNNEPALQIPALYIDGRKDKTLCNIEKDTYYIKKEHISLIKEPESTFLGYITQTSGTFKCIEQAITDHFLERELSMECLLAVVCDGTNVNVGTNGGIIRLLEKRLNKPLQWIICLLHMNELPLRHLFVHIDGSTAGPQTFSGEIGKQLESCEKKSVVQFQPISAELPELLIENMSSDQKYLYRIVSAVITGIFPEDLKNKSPEKMSHARWLTRAKTEFFIHPTRKDGARRLWKLISASRYLSTELKAIIDPVIQRNSYFAHPENLFLAMLTDSQKHIRELAARRILKARYKKTS</sequence>
<gene>
    <name evidence="2" type="ORF">AGLY_018037</name>
</gene>
<feature type="compositionally biased region" description="Polar residues" evidence="1">
    <location>
        <begin position="214"/>
        <end position="225"/>
    </location>
</feature>
<keyword evidence="3" id="KW-1185">Reference proteome</keyword>
<reference evidence="2 3" key="1">
    <citation type="submission" date="2019-08" db="EMBL/GenBank/DDBJ databases">
        <title>The genome of the soybean aphid Biotype 1, its phylome, world population structure and adaptation to the North American continent.</title>
        <authorList>
            <person name="Giordano R."/>
            <person name="Donthu R.K."/>
            <person name="Hernandez A.G."/>
            <person name="Wright C.L."/>
            <person name="Zimin A.V."/>
        </authorList>
    </citation>
    <scope>NUCLEOTIDE SEQUENCE [LARGE SCALE GENOMIC DNA]</scope>
    <source>
        <tissue evidence="2">Whole aphids</tissue>
    </source>
</reference>
<organism evidence="2 3">
    <name type="scientific">Aphis glycines</name>
    <name type="common">Soybean aphid</name>
    <dbReference type="NCBI Taxonomy" id="307491"/>
    <lineage>
        <taxon>Eukaryota</taxon>
        <taxon>Metazoa</taxon>
        <taxon>Ecdysozoa</taxon>
        <taxon>Arthropoda</taxon>
        <taxon>Hexapoda</taxon>
        <taxon>Insecta</taxon>
        <taxon>Pterygota</taxon>
        <taxon>Neoptera</taxon>
        <taxon>Paraneoptera</taxon>
        <taxon>Hemiptera</taxon>
        <taxon>Sternorrhyncha</taxon>
        <taxon>Aphidomorpha</taxon>
        <taxon>Aphidoidea</taxon>
        <taxon>Aphididae</taxon>
        <taxon>Aphidini</taxon>
        <taxon>Aphis</taxon>
        <taxon>Aphis</taxon>
    </lineage>
</organism>
<evidence type="ECO:0000313" key="3">
    <source>
        <dbReference type="Proteomes" id="UP000475862"/>
    </source>
</evidence>
<accession>A0A6G0ST86</accession>
<protein>
    <submittedName>
        <fullName evidence="2">Uncharacterized protein</fullName>
    </submittedName>
</protein>
<dbReference type="OrthoDB" id="6617942at2759"/>
<dbReference type="PANTHER" id="PTHR46409:SF1">
    <property type="entry name" value="HTH PSQ-TYPE DOMAIN-CONTAINING PROTEIN"/>
    <property type="match status" value="1"/>
</dbReference>
<evidence type="ECO:0000256" key="1">
    <source>
        <dbReference type="SAM" id="MobiDB-lite"/>
    </source>
</evidence>
<dbReference type="AlphaFoldDB" id="A0A6G0ST86"/>
<name>A0A6G0ST86_APHGL</name>
<comment type="caution">
    <text evidence="2">The sequence shown here is derived from an EMBL/GenBank/DDBJ whole genome shotgun (WGS) entry which is preliminary data.</text>
</comment>
<proteinExistence type="predicted"/>
<dbReference type="Proteomes" id="UP000475862">
    <property type="component" value="Unassembled WGS sequence"/>
</dbReference>
<dbReference type="EMBL" id="VYZN01002678">
    <property type="protein sequence ID" value="KAE9521573.1"/>
    <property type="molecule type" value="Genomic_DNA"/>
</dbReference>
<evidence type="ECO:0000313" key="2">
    <source>
        <dbReference type="EMBL" id="KAE9521573.1"/>
    </source>
</evidence>